<evidence type="ECO:0000256" key="5">
    <source>
        <dbReference type="ARBA" id="ARBA00022741"/>
    </source>
</evidence>
<feature type="domain" description="Phosphoribulokinase/uridine kinase" evidence="10">
    <location>
        <begin position="38"/>
        <end position="163"/>
    </location>
</feature>
<evidence type="ECO:0000256" key="1">
    <source>
        <dbReference type="ARBA" id="ARBA00004123"/>
    </source>
</evidence>
<keyword evidence="4" id="KW-0808">Transferase</keyword>
<dbReference type="GO" id="GO:0016301">
    <property type="term" value="F:kinase activity"/>
    <property type="evidence" value="ECO:0007669"/>
    <property type="project" value="UniProtKB-KW"/>
</dbReference>
<evidence type="ECO:0000256" key="4">
    <source>
        <dbReference type="ARBA" id="ARBA00022679"/>
    </source>
</evidence>
<dbReference type="Gene3D" id="3.40.50.300">
    <property type="entry name" value="P-loop containing nucleotide triphosphate hydrolases"/>
    <property type="match status" value="1"/>
</dbReference>
<evidence type="ECO:0000256" key="8">
    <source>
        <dbReference type="ARBA" id="ARBA00023242"/>
    </source>
</evidence>
<dbReference type="AlphaFoldDB" id="A0A1Y1VNC0"/>
<dbReference type="PANTHER" id="PTHR10285">
    <property type="entry name" value="URIDINE KINASE"/>
    <property type="match status" value="1"/>
</dbReference>
<dbReference type="OrthoDB" id="347435at2759"/>
<gene>
    <name evidence="11" type="ORF">BCR36DRAFT_340940</name>
</gene>
<comment type="caution">
    <text evidence="11">The sequence shown here is derived from an EMBL/GenBank/DDBJ whole genome shotgun (WGS) entry which is preliminary data.</text>
</comment>
<keyword evidence="6" id="KW-0418">Kinase</keyword>
<dbReference type="GO" id="GO:0005634">
    <property type="term" value="C:nucleus"/>
    <property type="evidence" value="ECO:0007669"/>
    <property type="project" value="UniProtKB-SubCell"/>
</dbReference>
<dbReference type="STRING" id="1754191.A0A1Y1VNC0"/>
<keyword evidence="8" id="KW-0539">Nucleus</keyword>
<name>A0A1Y1VNC0_9FUNG</name>
<keyword evidence="5" id="KW-0547">Nucleotide-binding</keyword>
<dbReference type="Pfam" id="PF00485">
    <property type="entry name" value="PRK"/>
    <property type="match status" value="1"/>
</dbReference>
<evidence type="ECO:0000256" key="3">
    <source>
        <dbReference type="ARBA" id="ARBA00022490"/>
    </source>
</evidence>
<protein>
    <submittedName>
        <fullName evidence="11">p-loop containing nucleoside triphosphate hydrolase protein</fullName>
    </submittedName>
</protein>
<keyword evidence="7" id="KW-0067">ATP-binding</keyword>
<dbReference type="GO" id="GO:0016787">
    <property type="term" value="F:hydrolase activity"/>
    <property type="evidence" value="ECO:0007669"/>
    <property type="project" value="UniProtKB-KW"/>
</dbReference>
<reference evidence="11 12" key="2">
    <citation type="submission" date="2016-08" db="EMBL/GenBank/DDBJ databases">
        <title>Pervasive Adenine N6-methylation of Active Genes in Fungi.</title>
        <authorList>
            <consortium name="DOE Joint Genome Institute"/>
            <person name="Mondo S.J."/>
            <person name="Dannebaum R.O."/>
            <person name="Kuo R.C."/>
            <person name="Labutti K."/>
            <person name="Haridas S."/>
            <person name="Kuo A."/>
            <person name="Salamov A."/>
            <person name="Ahrendt S.R."/>
            <person name="Lipzen A."/>
            <person name="Sullivan W."/>
            <person name="Andreopoulos W.B."/>
            <person name="Clum A."/>
            <person name="Lindquist E."/>
            <person name="Daum C."/>
            <person name="Ramamoorthy G.K."/>
            <person name="Gryganskyi A."/>
            <person name="Culley D."/>
            <person name="Magnuson J.K."/>
            <person name="James T.Y."/>
            <person name="O'Malley M.A."/>
            <person name="Stajich J.E."/>
            <person name="Spatafora J.W."/>
            <person name="Visel A."/>
            <person name="Grigoriev I.V."/>
        </authorList>
    </citation>
    <scope>NUCLEOTIDE SEQUENCE [LARGE SCALE GENOMIC DNA]</scope>
    <source>
        <strain evidence="12">finn</strain>
    </source>
</reference>
<evidence type="ECO:0000256" key="9">
    <source>
        <dbReference type="ARBA" id="ARBA00061312"/>
    </source>
</evidence>
<proteinExistence type="inferred from homology"/>
<evidence type="ECO:0000256" key="2">
    <source>
        <dbReference type="ARBA" id="ARBA00004496"/>
    </source>
</evidence>
<organism evidence="11 12">
    <name type="scientific">Piromyces finnis</name>
    <dbReference type="NCBI Taxonomy" id="1754191"/>
    <lineage>
        <taxon>Eukaryota</taxon>
        <taxon>Fungi</taxon>
        <taxon>Fungi incertae sedis</taxon>
        <taxon>Chytridiomycota</taxon>
        <taxon>Chytridiomycota incertae sedis</taxon>
        <taxon>Neocallimastigomycetes</taxon>
        <taxon>Neocallimastigales</taxon>
        <taxon>Neocallimastigaceae</taxon>
        <taxon>Piromyces</taxon>
    </lineage>
</organism>
<evidence type="ECO:0000256" key="6">
    <source>
        <dbReference type="ARBA" id="ARBA00022777"/>
    </source>
</evidence>
<keyword evidence="11" id="KW-0378">Hydrolase</keyword>
<evidence type="ECO:0000313" key="11">
    <source>
        <dbReference type="EMBL" id="ORX60917.1"/>
    </source>
</evidence>
<dbReference type="SUPFAM" id="SSF52540">
    <property type="entry name" value="P-loop containing nucleoside triphosphate hydrolases"/>
    <property type="match status" value="1"/>
</dbReference>
<reference evidence="11 12" key="1">
    <citation type="submission" date="2016-08" db="EMBL/GenBank/DDBJ databases">
        <title>Genomes of anaerobic fungi encode conserved fungal cellulosomes for biomass hydrolysis.</title>
        <authorList>
            <consortium name="DOE Joint Genome Institute"/>
            <person name="Haitjema C.H."/>
            <person name="Gilmore S.P."/>
            <person name="Henske J.K."/>
            <person name="Solomon K.V."/>
            <person name="De Groot R."/>
            <person name="Kuo A."/>
            <person name="Mondo S.J."/>
            <person name="Salamov A.A."/>
            <person name="Labutti K."/>
            <person name="Zhao Z."/>
            <person name="Chiniquy J."/>
            <person name="Barry K."/>
            <person name="Brewer H.M."/>
            <person name="Purvine S.O."/>
            <person name="Wright A.T."/>
            <person name="Boxma B."/>
            <person name="Van Alen T."/>
            <person name="Hackstein J.H."/>
            <person name="Baker S.E."/>
            <person name="Grigoriev I.V."/>
            <person name="O'Malley M.A."/>
        </authorList>
    </citation>
    <scope>NUCLEOTIDE SEQUENCE [LARGE SCALE GENOMIC DNA]</scope>
    <source>
        <strain evidence="12">finn</strain>
    </source>
</reference>
<dbReference type="Proteomes" id="UP000193719">
    <property type="component" value="Unassembled WGS sequence"/>
</dbReference>
<comment type="similarity">
    <text evidence="9">Belongs to the GLYK kinase family.</text>
</comment>
<dbReference type="GO" id="GO:0005737">
    <property type="term" value="C:cytoplasm"/>
    <property type="evidence" value="ECO:0007669"/>
    <property type="project" value="UniProtKB-SubCell"/>
</dbReference>
<keyword evidence="3" id="KW-0963">Cytoplasm</keyword>
<keyword evidence="12" id="KW-1185">Reference proteome</keyword>
<dbReference type="InterPro" id="IPR027417">
    <property type="entry name" value="P-loop_NTPase"/>
</dbReference>
<dbReference type="GO" id="GO:0005524">
    <property type="term" value="F:ATP binding"/>
    <property type="evidence" value="ECO:0007669"/>
    <property type="project" value="UniProtKB-KW"/>
</dbReference>
<evidence type="ECO:0000259" key="10">
    <source>
        <dbReference type="Pfam" id="PF00485"/>
    </source>
</evidence>
<accession>A0A1Y1VNC0</accession>
<dbReference type="EMBL" id="MCFH01000001">
    <property type="protein sequence ID" value="ORX60917.1"/>
    <property type="molecule type" value="Genomic_DNA"/>
</dbReference>
<comment type="subcellular location">
    <subcellularLocation>
        <location evidence="2">Cytoplasm</location>
    </subcellularLocation>
    <subcellularLocation>
        <location evidence="1">Nucleus</location>
    </subcellularLocation>
</comment>
<evidence type="ECO:0000256" key="7">
    <source>
        <dbReference type="ARBA" id="ARBA00022840"/>
    </source>
</evidence>
<sequence>MSLSQDLEFQRKLNLITSQIIEWFNIKKNENKNGSPLFIGISGSQGSGKTTLNRELVKTLKSEPYNLSIVNISLDDLYLTNKEQNEVAKANADNELLRYRGSPGTHDVEFGKKIFNQLKNMESNISIPTYNKALKNGRGDRSPESEWQNVSPPFDIVIFEGWMVGFKSLNNDVISELHPKTKYAKKYPYESIRTINSNLKKMEESLYPYFDVFIHLYNDELENVYHWRLEQEEELRKRENNPNAGLTKEQVFDFVDRYMPSYELYLPELYKNGFFNDNSKRHLQLVINSKRELVSHKLI</sequence>
<dbReference type="InterPro" id="IPR006083">
    <property type="entry name" value="PRK/URK"/>
</dbReference>
<evidence type="ECO:0000313" key="12">
    <source>
        <dbReference type="Proteomes" id="UP000193719"/>
    </source>
</evidence>
<dbReference type="FunFam" id="3.40.50.300:FF:001691">
    <property type="entry name" value="Probable ATP-dependent kinase TDA10"/>
    <property type="match status" value="1"/>
</dbReference>